<gene>
    <name evidence="2" type="ORF">CFR80_06530</name>
</gene>
<organism evidence="2 3">
    <name type="scientific">Komagataeibacter oboediens</name>
    <dbReference type="NCBI Taxonomy" id="65958"/>
    <lineage>
        <taxon>Bacteria</taxon>
        <taxon>Pseudomonadati</taxon>
        <taxon>Pseudomonadota</taxon>
        <taxon>Alphaproteobacteria</taxon>
        <taxon>Acetobacterales</taxon>
        <taxon>Acetobacteraceae</taxon>
        <taxon>Komagataeibacter</taxon>
    </lineage>
</organism>
<dbReference type="Pfam" id="PF13302">
    <property type="entry name" value="Acetyltransf_3"/>
    <property type="match status" value="1"/>
</dbReference>
<dbReference type="PANTHER" id="PTHR43792:SF16">
    <property type="entry name" value="N-ACETYLTRANSFERASE DOMAIN-CONTAINING PROTEIN"/>
    <property type="match status" value="1"/>
</dbReference>
<dbReference type="SUPFAM" id="SSF55729">
    <property type="entry name" value="Acyl-CoA N-acyltransferases (Nat)"/>
    <property type="match status" value="1"/>
</dbReference>
<dbReference type="GO" id="GO:0016747">
    <property type="term" value="F:acyltransferase activity, transferring groups other than amino-acyl groups"/>
    <property type="evidence" value="ECO:0007669"/>
    <property type="project" value="InterPro"/>
</dbReference>
<dbReference type="OrthoDB" id="5295305at2"/>
<dbReference type="InterPro" id="IPR000182">
    <property type="entry name" value="GNAT_dom"/>
</dbReference>
<protein>
    <submittedName>
        <fullName evidence="2">GNAT family N-acetyltransferase</fullName>
    </submittedName>
</protein>
<dbReference type="AlphaFoldDB" id="A0A318QTP3"/>
<name>A0A318QTP3_9PROT</name>
<keyword evidence="2" id="KW-0808">Transferase</keyword>
<evidence type="ECO:0000313" key="2">
    <source>
        <dbReference type="EMBL" id="PYD82415.1"/>
    </source>
</evidence>
<dbReference type="InterPro" id="IPR051531">
    <property type="entry name" value="N-acetyltransferase"/>
</dbReference>
<evidence type="ECO:0000259" key="1">
    <source>
        <dbReference type="Pfam" id="PF13302"/>
    </source>
</evidence>
<dbReference type="Gene3D" id="3.40.630.30">
    <property type="match status" value="1"/>
</dbReference>
<dbReference type="EMBL" id="NKTX01000009">
    <property type="protein sequence ID" value="PYD82415.1"/>
    <property type="molecule type" value="Genomic_DNA"/>
</dbReference>
<evidence type="ECO:0000313" key="3">
    <source>
        <dbReference type="Proteomes" id="UP000247417"/>
    </source>
</evidence>
<sequence length="199" mass="23105">MEQEQMMGVRLPVLETPRLYLRPLGMEDVPALQQTFPRWEIVKYLSRRVPWSYGPDAALTYIRDISLPAMACGELWEWSIRPRVAPETLIGVITLMKSEKNPQGDNRGFWLAPEWQGQGLMTEAVEAVTDYWFTVLAQPVLRTAKAGENRASSAISRKTGMRLVERFHRDFLCGDQLPAERWEITREEWLTRKKRLKTV</sequence>
<comment type="caution">
    <text evidence="2">The sequence shown here is derived from an EMBL/GenBank/DDBJ whole genome shotgun (WGS) entry which is preliminary data.</text>
</comment>
<accession>A0A318QTP3</accession>
<dbReference type="RefSeq" id="WP_110507188.1">
    <property type="nucleotide sequence ID" value="NZ_NKTX01000009.1"/>
</dbReference>
<dbReference type="PANTHER" id="PTHR43792">
    <property type="entry name" value="GNAT FAMILY, PUTATIVE (AFU_ORTHOLOGUE AFUA_3G00765)-RELATED-RELATED"/>
    <property type="match status" value="1"/>
</dbReference>
<reference evidence="2 3" key="1">
    <citation type="submission" date="2017-07" db="EMBL/GenBank/DDBJ databases">
        <title>A draft genome sequence of Komagataeibacter oboediens LMG 18849.</title>
        <authorList>
            <person name="Skraban J."/>
            <person name="Cleenwerck I."/>
            <person name="Vandamme P."/>
            <person name="Trcek J."/>
        </authorList>
    </citation>
    <scope>NUCLEOTIDE SEQUENCE [LARGE SCALE GENOMIC DNA]</scope>
    <source>
        <strain evidence="2 3">LMG 18849</strain>
    </source>
</reference>
<dbReference type="Proteomes" id="UP000247417">
    <property type="component" value="Unassembled WGS sequence"/>
</dbReference>
<dbReference type="InterPro" id="IPR016181">
    <property type="entry name" value="Acyl_CoA_acyltransferase"/>
</dbReference>
<feature type="domain" description="N-acetyltransferase" evidence="1">
    <location>
        <begin position="18"/>
        <end position="162"/>
    </location>
</feature>
<dbReference type="STRING" id="940286.GCA_000227565_02417"/>
<proteinExistence type="predicted"/>